<feature type="region of interest" description="Disordered" evidence="1">
    <location>
        <begin position="299"/>
        <end position="335"/>
    </location>
</feature>
<name>A0A061S1A0_9CHLO</name>
<dbReference type="GO" id="GO:0004620">
    <property type="term" value="F:phospholipase activity"/>
    <property type="evidence" value="ECO:0007669"/>
    <property type="project" value="TreeGrafter"/>
</dbReference>
<feature type="domain" description="DDHD" evidence="2">
    <location>
        <begin position="47"/>
        <end position="273"/>
    </location>
</feature>
<dbReference type="PANTHER" id="PTHR23509">
    <property type="entry name" value="PA-PL1 PHOSPHOLIPASE FAMILY"/>
    <property type="match status" value="1"/>
</dbReference>
<reference evidence="3" key="1">
    <citation type="submission" date="2014-05" db="EMBL/GenBank/DDBJ databases">
        <title>The transcriptome of the halophilic microalga Tetraselmis sp. GSL018 isolated from the Great Salt Lake, Utah.</title>
        <authorList>
            <person name="Jinkerson R.E."/>
            <person name="D'Adamo S."/>
            <person name="Posewitz M.C."/>
        </authorList>
    </citation>
    <scope>NUCLEOTIDE SEQUENCE</scope>
    <source>
        <strain evidence="3">GSL018</strain>
    </source>
</reference>
<organism evidence="3">
    <name type="scientific">Tetraselmis sp. GSL018</name>
    <dbReference type="NCBI Taxonomy" id="582737"/>
    <lineage>
        <taxon>Eukaryota</taxon>
        <taxon>Viridiplantae</taxon>
        <taxon>Chlorophyta</taxon>
        <taxon>core chlorophytes</taxon>
        <taxon>Chlorodendrophyceae</taxon>
        <taxon>Chlorodendrales</taxon>
        <taxon>Chlorodendraceae</taxon>
        <taxon>Tetraselmis</taxon>
    </lineage>
</organism>
<dbReference type="Pfam" id="PF02862">
    <property type="entry name" value="DDHD"/>
    <property type="match status" value="1"/>
</dbReference>
<evidence type="ECO:0000259" key="2">
    <source>
        <dbReference type="PROSITE" id="PS51043"/>
    </source>
</evidence>
<gene>
    <name evidence="3" type="primary">DDHD2</name>
    <name evidence="3" type="ORF">TSPGSL018_19580</name>
</gene>
<dbReference type="InterPro" id="IPR058055">
    <property type="entry name" value="PA-PLA1"/>
</dbReference>
<dbReference type="AlphaFoldDB" id="A0A061S1A0"/>
<accession>A0A061S1A0</accession>
<proteinExistence type="predicted"/>
<protein>
    <submittedName>
        <fullName evidence="3">Phospholipase DDHD2</fullName>
    </submittedName>
</protein>
<dbReference type="EMBL" id="GBEZ01008899">
    <property type="protein sequence ID" value="JAC76665.1"/>
    <property type="molecule type" value="Transcribed_RNA"/>
</dbReference>
<feature type="region of interest" description="Disordered" evidence="1">
    <location>
        <begin position="186"/>
        <end position="228"/>
    </location>
</feature>
<sequence length="335" mass="36189">AFPPEPPNAAGYHKSALYTSQSATYVRDKQTEEEAEAPAGSLRYPRLNFPVDKLFLLGSPLGLFLALRGVDPKRGRMLGSPGAKEVLPFGGGFGDALPAVRRLYNIYHPFDPIAYRLEPLAISGSEERQPVYVPFRGGNRLHISSKHFMEDVGHSFQEASATMASRIESAKAITKDALVSMRIGFKDDSSSPKASPKVESSTDDGSAEHALPIWRLTDGQEDGNSRGRGADGRLDFVLQDAPAENPYFSAIGAHFLYFNDEDTALLISRAITQLDVVNGSYKGSLLDRCKDKNRAPLAFHDPLPEMPSSGFGNSEGHGTDPAQALPSGSASYAFA</sequence>
<feature type="compositionally biased region" description="Polar residues" evidence="1">
    <location>
        <begin position="326"/>
        <end position="335"/>
    </location>
</feature>
<dbReference type="GO" id="GO:0005737">
    <property type="term" value="C:cytoplasm"/>
    <property type="evidence" value="ECO:0007669"/>
    <property type="project" value="TreeGrafter"/>
</dbReference>
<dbReference type="PANTHER" id="PTHR23509:SF10">
    <property type="entry name" value="LD21067P"/>
    <property type="match status" value="1"/>
</dbReference>
<dbReference type="PROSITE" id="PS51043">
    <property type="entry name" value="DDHD"/>
    <property type="match status" value="1"/>
</dbReference>
<dbReference type="GO" id="GO:0046872">
    <property type="term" value="F:metal ion binding"/>
    <property type="evidence" value="ECO:0007669"/>
    <property type="project" value="InterPro"/>
</dbReference>
<evidence type="ECO:0000313" key="3">
    <source>
        <dbReference type="EMBL" id="JAC76665.1"/>
    </source>
</evidence>
<dbReference type="InterPro" id="IPR004177">
    <property type="entry name" value="DDHD_dom"/>
</dbReference>
<dbReference type="SMART" id="SM01127">
    <property type="entry name" value="DDHD"/>
    <property type="match status" value="1"/>
</dbReference>
<evidence type="ECO:0000256" key="1">
    <source>
        <dbReference type="SAM" id="MobiDB-lite"/>
    </source>
</evidence>
<feature type="non-terminal residue" evidence="3">
    <location>
        <position position="1"/>
    </location>
</feature>